<dbReference type="RefSeq" id="WP_166221786.1">
    <property type="nucleotide sequence ID" value="NZ_CP049801.1"/>
</dbReference>
<accession>A0A6G8RSQ1</accession>
<protein>
    <recommendedName>
        <fullName evidence="3">PIN-like domain-containing protein</fullName>
    </recommendedName>
</protein>
<reference evidence="1 2" key="1">
    <citation type="submission" date="2020-03" db="EMBL/GenBank/DDBJ databases">
        <authorList>
            <person name="Zhu W."/>
        </authorList>
    </citation>
    <scope>NUCLEOTIDE SEQUENCE [LARGE SCALE GENOMIC DNA]</scope>
    <source>
        <strain evidence="1 2">323-1</strain>
    </source>
</reference>
<dbReference type="EMBL" id="CP049801">
    <property type="protein sequence ID" value="QIO04934.1"/>
    <property type="molecule type" value="Genomic_DNA"/>
</dbReference>
<dbReference type="Proteomes" id="UP000502297">
    <property type="component" value="Chromosome"/>
</dbReference>
<dbReference type="AlphaFoldDB" id="A0A6G8RSQ1"/>
<organism evidence="1 2">
    <name type="scientific">Acinetobacter shaoyimingii</name>
    <dbReference type="NCBI Taxonomy" id="2715164"/>
    <lineage>
        <taxon>Bacteria</taxon>
        <taxon>Pseudomonadati</taxon>
        <taxon>Pseudomonadota</taxon>
        <taxon>Gammaproteobacteria</taxon>
        <taxon>Moraxellales</taxon>
        <taxon>Moraxellaceae</taxon>
        <taxon>Acinetobacter</taxon>
    </lineage>
</organism>
<dbReference type="KEGG" id="asha:G8E00_02590"/>
<evidence type="ECO:0000313" key="1">
    <source>
        <dbReference type="EMBL" id="QIO04934.1"/>
    </source>
</evidence>
<gene>
    <name evidence="1" type="ORF">G8E00_02590</name>
</gene>
<sequence length="338" mass="38698">MSNKVVLLDLENNVPSAQLFRDIFQHYSSLYIFNRQGKFELPLADLTEFATWVSSGQIVVLDTLTATEKEFEYAVIVGQLLALIDLDTHVELISSDESSQILMDMLIASGFNCSLIQVERDNSKEIKQKNIVPSVAKILANPQLTLVKKYCDILGKMSGKPNSIERLKNSLINTLQVEAEQSEHLVGMMINLKLVKCQDEHISFRKKVLKQWIQVDLTQDNIAKPAVASKLEKVDALLSKLQTNSQQILDDLQQQHSVQSIQSDLFKNFDKIDPVQMEVIQKLNQMKSKPKDIYELRDLLEQLFPKSDVRLLLKEMIDKGYIYWNGHSVIYSHEMFLN</sequence>
<evidence type="ECO:0008006" key="3">
    <source>
        <dbReference type="Google" id="ProtNLM"/>
    </source>
</evidence>
<keyword evidence="2" id="KW-1185">Reference proteome</keyword>
<proteinExistence type="predicted"/>
<evidence type="ECO:0000313" key="2">
    <source>
        <dbReference type="Proteomes" id="UP000502297"/>
    </source>
</evidence>
<name>A0A6G8RSQ1_9GAMM</name>